<organism evidence="3 4">
    <name type="scientific">candidate division WWE3 bacterium</name>
    <dbReference type="NCBI Taxonomy" id="2053526"/>
    <lineage>
        <taxon>Bacteria</taxon>
        <taxon>Katanobacteria</taxon>
    </lineage>
</organism>
<proteinExistence type="predicted"/>
<dbReference type="InterPro" id="IPR029058">
    <property type="entry name" value="AB_hydrolase_fold"/>
</dbReference>
<dbReference type="GO" id="GO:0016020">
    <property type="term" value="C:membrane"/>
    <property type="evidence" value="ECO:0007669"/>
    <property type="project" value="TreeGrafter"/>
</dbReference>
<evidence type="ECO:0000259" key="2">
    <source>
        <dbReference type="Pfam" id="PF00561"/>
    </source>
</evidence>
<comment type="caution">
    <text evidence="3">The sequence shown here is derived from an EMBL/GenBank/DDBJ whole genome shotgun (WGS) entry which is preliminary data.</text>
</comment>
<protein>
    <submittedName>
        <fullName evidence="3">Alpha/beta hydrolase</fullName>
    </submittedName>
</protein>
<dbReference type="Gene3D" id="3.40.50.1820">
    <property type="entry name" value="alpha/beta hydrolase"/>
    <property type="match status" value="1"/>
</dbReference>
<dbReference type="InterPro" id="IPR050266">
    <property type="entry name" value="AB_hydrolase_sf"/>
</dbReference>
<dbReference type="PANTHER" id="PTHR43798:SF31">
    <property type="entry name" value="AB HYDROLASE SUPERFAMILY PROTEIN YCLE"/>
    <property type="match status" value="1"/>
</dbReference>
<dbReference type="Pfam" id="PF00561">
    <property type="entry name" value="Abhydrolase_1"/>
    <property type="match status" value="1"/>
</dbReference>
<feature type="non-terminal residue" evidence="3">
    <location>
        <position position="122"/>
    </location>
</feature>
<sequence length="122" mass="13578">MNKSNKYTTVLLHGWGTSANTWNPTKEALIENELPAVSIQFPGFDLQDPKEAWGVPEYANFTISQLKEMGIKPPYNFIGHSFGGRISIYIATQKPELVNMLVLTNAAGVADRKEPKIELSKL</sequence>
<dbReference type="GO" id="GO:0016787">
    <property type="term" value="F:hydrolase activity"/>
    <property type="evidence" value="ECO:0007669"/>
    <property type="project" value="UniProtKB-KW"/>
</dbReference>
<name>A0A955EDB7_UNCKA</name>
<dbReference type="SUPFAM" id="SSF53474">
    <property type="entry name" value="alpha/beta-Hydrolases"/>
    <property type="match status" value="1"/>
</dbReference>
<reference evidence="3" key="1">
    <citation type="submission" date="2020-04" db="EMBL/GenBank/DDBJ databases">
        <authorList>
            <person name="Zhang T."/>
        </authorList>
    </citation>
    <scope>NUCLEOTIDE SEQUENCE</scope>
    <source>
        <strain evidence="3">HKST-UBA79</strain>
    </source>
</reference>
<dbReference type="AlphaFoldDB" id="A0A955EDB7"/>
<reference evidence="3" key="2">
    <citation type="journal article" date="2021" name="Microbiome">
        <title>Successional dynamics and alternative stable states in a saline activated sludge microbial community over 9 years.</title>
        <authorList>
            <person name="Wang Y."/>
            <person name="Ye J."/>
            <person name="Ju F."/>
            <person name="Liu L."/>
            <person name="Boyd J.A."/>
            <person name="Deng Y."/>
            <person name="Parks D.H."/>
            <person name="Jiang X."/>
            <person name="Yin X."/>
            <person name="Woodcroft B.J."/>
            <person name="Tyson G.W."/>
            <person name="Hugenholtz P."/>
            <person name="Polz M.F."/>
            <person name="Zhang T."/>
        </authorList>
    </citation>
    <scope>NUCLEOTIDE SEQUENCE</scope>
    <source>
        <strain evidence="3">HKST-UBA79</strain>
    </source>
</reference>
<evidence type="ECO:0000313" key="3">
    <source>
        <dbReference type="EMBL" id="MCA9308049.1"/>
    </source>
</evidence>
<keyword evidence="1 3" id="KW-0378">Hydrolase</keyword>
<dbReference type="Proteomes" id="UP000740557">
    <property type="component" value="Unassembled WGS sequence"/>
</dbReference>
<accession>A0A955EDB7</accession>
<dbReference type="EMBL" id="JAGQNX010000024">
    <property type="protein sequence ID" value="MCA9308049.1"/>
    <property type="molecule type" value="Genomic_DNA"/>
</dbReference>
<dbReference type="PANTHER" id="PTHR43798">
    <property type="entry name" value="MONOACYLGLYCEROL LIPASE"/>
    <property type="match status" value="1"/>
</dbReference>
<feature type="domain" description="AB hydrolase-1" evidence="2">
    <location>
        <begin position="10"/>
        <end position="106"/>
    </location>
</feature>
<evidence type="ECO:0000313" key="4">
    <source>
        <dbReference type="Proteomes" id="UP000740557"/>
    </source>
</evidence>
<gene>
    <name evidence="3" type="ORF">KC980_00920</name>
</gene>
<evidence type="ECO:0000256" key="1">
    <source>
        <dbReference type="ARBA" id="ARBA00022801"/>
    </source>
</evidence>
<dbReference type="InterPro" id="IPR000073">
    <property type="entry name" value="AB_hydrolase_1"/>
</dbReference>